<dbReference type="Proteomes" id="UP000839052">
    <property type="component" value="Chromosome"/>
</dbReference>
<dbReference type="Gene3D" id="2.60.120.10">
    <property type="entry name" value="Jelly Rolls"/>
    <property type="match status" value="1"/>
</dbReference>
<dbReference type="EMBL" id="OU912926">
    <property type="protein sequence ID" value="CAG9934231.1"/>
    <property type="molecule type" value="Genomic_DNA"/>
</dbReference>
<proteinExistence type="predicted"/>
<keyword evidence="2" id="KW-1185">Reference proteome</keyword>
<sequence>MRALTQNLARGIMQTRRLLLKAADIEKMSGDRKVHFLNPNAVCINKSLGDAIGLNHWRTYNLRRARKEYNRIL</sequence>
<protein>
    <submittedName>
        <fullName evidence="1">Uncharacterized protein</fullName>
    </submittedName>
</protein>
<reference evidence="1 2" key="1">
    <citation type="submission" date="2021-10" db="EMBL/GenBank/DDBJ databases">
        <authorList>
            <person name="Koch H."/>
        </authorList>
    </citation>
    <scope>NUCLEOTIDE SEQUENCE [LARGE SCALE GENOMIC DNA]</scope>
    <source>
        <strain evidence="1">6680</strain>
    </source>
</reference>
<evidence type="ECO:0000313" key="1">
    <source>
        <dbReference type="EMBL" id="CAG9934231.1"/>
    </source>
</evidence>
<evidence type="ECO:0000313" key="2">
    <source>
        <dbReference type="Proteomes" id="UP000839052"/>
    </source>
</evidence>
<gene>
    <name evidence="1" type="ORF">NTG6680_2982</name>
</gene>
<organism evidence="1 2">
    <name type="scientific">Candidatus Nitrotoga arctica</name>
    <dbReference type="NCBI Taxonomy" id="453162"/>
    <lineage>
        <taxon>Bacteria</taxon>
        <taxon>Pseudomonadati</taxon>
        <taxon>Pseudomonadota</taxon>
        <taxon>Betaproteobacteria</taxon>
        <taxon>Nitrosomonadales</taxon>
        <taxon>Gallionellaceae</taxon>
        <taxon>Candidatus Nitrotoga</taxon>
    </lineage>
</organism>
<dbReference type="InterPro" id="IPR014710">
    <property type="entry name" value="RmlC-like_jellyroll"/>
</dbReference>
<name>A0ABM8Z365_9PROT</name>
<accession>A0ABM8Z365</accession>